<dbReference type="SMART" id="SM00903">
    <property type="entry name" value="Flavin_Reduct"/>
    <property type="match status" value="1"/>
</dbReference>
<feature type="domain" description="Flavin reductase like" evidence="2">
    <location>
        <begin position="24"/>
        <end position="171"/>
    </location>
</feature>
<dbReference type="InterPro" id="IPR050268">
    <property type="entry name" value="NADH-dep_flavin_reductase"/>
</dbReference>
<organism evidence="3 4">
    <name type="scientific">Siculibacillus lacustris</name>
    <dbReference type="NCBI Taxonomy" id="1549641"/>
    <lineage>
        <taxon>Bacteria</taxon>
        <taxon>Pseudomonadati</taxon>
        <taxon>Pseudomonadota</taxon>
        <taxon>Alphaproteobacteria</taxon>
        <taxon>Hyphomicrobiales</taxon>
        <taxon>Ancalomicrobiaceae</taxon>
        <taxon>Siculibacillus</taxon>
    </lineage>
</organism>
<dbReference type="OrthoDB" id="9789254at2"/>
<dbReference type="Gene3D" id="2.30.110.10">
    <property type="entry name" value="Electron Transport, Fmn-binding Protein, Chain A"/>
    <property type="match status" value="1"/>
</dbReference>
<sequence length="177" mass="18017">MRRPIEAAMPPVLPVSAETFREAMSRIAAAVHVVTTDGVAGLAGATMTAVTSVSDAPPTILVCLNRSGRTSAVLQANGVFCVNTLAAGDEALAGVFAGLGGLDPAERFATATWTTGASGAPILVGVRSALDCRVSQVAEVGSHTVIFGEVVAVAVAERRPALLYLDRAYRTLAPAEG</sequence>
<keyword evidence="4" id="KW-1185">Reference proteome</keyword>
<evidence type="ECO:0000256" key="1">
    <source>
        <dbReference type="ARBA" id="ARBA00023002"/>
    </source>
</evidence>
<dbReference type="InterPro" id="IPR012349">
    <property type="entry name" value="Split_barrel_FMN-bd"/>
</dbReference>
<gene>
    <name evidence="3" type="ORF">EYW49_09755</name>
</gene>
<dbReference type="PANTHER" id="PTHR30466:SF1">
    <property type="entry name" value="FMN REDUCTASE (NADH) RUTF"/>
    <property type="match status" value="1"/>
</dbReference>
<evidence type="ECO:0000313" key="3">
    <source>
        <dbReference type="EMBL" id="TBW38288.1"/>
    </source>
</evidence>
<dbReference type="GO" id="GO:0042602">
    <property type="term" value="F:riboflavin reductase (NADPH) activity"/>
    <property type="evidence" value="ECO:0007669"/>
    <property type="project" value="TreeGrafter"/>
</dbReference>
<dbReference type="AlphaFoldDB" id="A0A4V2KTQ9"/>
<keyword evidence="1" id="KW-0560">Oxidoreductase</keyword>
<dbReference type="GO" id="GO:0006208">
    <property type="term" value="P:pyrimidine nucleobase catabolic process"/>
    <property type="evidence" value="ECO:0007669"/>
    <property type="project" value="TreeGrafter"/>
</dbReference>
<dbReference type="Pfam" id="PF01613">
    <property type="entry name" value="Flavin_Reduct"/>
    <property type="match status" value="1"/>
</dbReference>
<accession>A0A4V2KTQ9</accession>
<dbReference type="InterPro" id="IPR002563">
    <property type="entry name" value="Flavin_Rdtase-like_dom"/>
</dbReference>
<protein>
    <recommendedName>
        <fullName evidence="2">Flavin reductase like domain-containing protein</fullName>
    </recommendedName>
</protein>
<dbReference type="Proteomes" id="UP000292781">
    <property type="component" value="Unassembled WGS sequence"/>
</dbReference>
<proteinExistence type="predicted"/>
<evidence type="ECO:0000259" key="2">
    <source>
        <dbReference type="SMART" id="SM00903"/>
    </source>
</evidence>
<dbReference type="SUPFAM" id="SSF50475">
    <property type="entry name" value="FMN-binding split barrel"/>
    <property type="match status" value="1"/>
</dbReference>
<reference evidence="3 4" key="1">
    <citation type="submission" date="2019-02" db="EMBL/GenBank/DDBJ databases">
        <title>Siculibacillus lacustris gen. nov., sp. nov., a new rosette-forming bacterium isolated from a freshwater crater lake (Lake St. Ana, Romania).</title>
        <authorList>
            <person name="Felfoldi T."/>
            <person name="Marton Z."/>
            <person name="Szabo A."/>
            <person name="Mentes A."/>
            <person name="Boka K."/>
            <person name="Marialigeti K."/>
            <person name="Mathe I."/>
            <person name="Koncz M."/>
            <person name="Schumann P."/>
            <person name="Toth E."/>
        </authorList>
    </citation>
    <scope>NUCLEOTIDE SEQUENCE [LARGE SCALE GENOMIC DNA]</scope>
    <source>
        <strain evidence="3 4">SA-279</strain>
    </source>
</reference>
<dbReference type="GO" id="GO:0010181">
    <property type="term" value="F:FMN binding"/>
    <property type="evidence" value="ECO:0007669"/>
    <property type="project" value="InterPro"/>
</dbReference>
<name>A0A4V2KTQ9_9HYPH</name>
<dbReference type="PANTHER" id="PTHR30466">
    <property type="entry name" value="FLAVIN REDUCTASE"/>
    <property type="match status" value="1"/>
</dbReference>
<comment type="caution">
    <text evidence="3">The sequence shown here is derived from an EMBL/GenBank/DDBJ whole genome shotgun (WGS) entry which is preliminary data.</text>
</comment>
<evidence type="ECO:0000313" key="4">
    <source>
        <dbReference type="Proteomes" id="UP000292781"/>
    </source>
</evidence>
<dbReference type="EMBL" id="SJFN01000012">
    <property type="protein sequence ID" value="TBW38288.1"/>
    <property type="molecule type" value="Genomic_DNA"/>
</dbReference>